<dbReference type="AlphaFoldDB" id="A0A1J3F6U1"/>
<feature type="transmembrane region" description="Helical" evidence="1">
    <location>
        <begin position="88"/>
        <end position="107"/>
    </location>
</feature>
<dbReference type="EMBL" id="GEVK01015500">
    <property type="protein sequence ID" value="JAU37332.1"/>
    <property type="molecule type" value="Transcribed_RNA"/>
</dbReference>
<gene>
    <name evidence="2" type="ORF">LC_TR15554_c1_g1_i1_g.53552</name>
</gene>
<evidence type="ECO:0000256" key="1">
    <source>
        <dbReference type="SAM" id="Phobius"/>
    </source>
</evidence>
<name>A0A1J3F6U1_NOCCA</name>
<keyword evidence="1" id="KW-1133">Transmembrane helix</keyword>
<protein>
    <submittedName>
        <fullName evidence="2">Uncharacterized protein</fullName>
    </submittedName>
</protein>
<organism evidence="2">
    <name type="scientific">Noccaea caerulescens</name>
    <name type="common">Alpine penny-cress</name>
    <name type="synonym">Thlaspi caerulescens</name>
    <dbReference type="NCBI Taxonomy" id="107243"/>
    <lineage>
        <taxon>Eukaryota</taxon>
        <taxon>Viridiplantae</taxon>
        <taxon>Streptophyta</taxon>
        <taxon>Embryophyta</taxon>
        <taxon>Tracheophyta</taxon>
        <taxon>Spermatophyta</taxon>
        <taxon>Magnoliopsida</taxon>
        <taxon>eudicotyledons</taxon>
        <taxon>Gunneridae</taxon>
        <taxon>Pentapetalae</taxon>
        <taxon>rosids</taxon>
        <taxon>malvids</taxon>
        <taxon>Brassicales</taxon>
        <taxon>Brassicaceae</taxon>
        <taxon>Coluteocarpeae</taxon>
        <taxon>Noccaea</taxon>
    </lineage>
</organism>
<proteinExistence type="predicted"/>
<keyword evidence="1" id="KW-0812">Transmembrane</keyword>
<sequence length="109" mass="12223">MLGDCLLKPQSTSISFWCLNCSWFLVVTRERVLEHINGSLAHRAIKELTAKGTIRMELLAKCNQLGRGEALSCERLEKALEKIDRLKVCLSVLAFDLILFLCVSVIISS</sequence>
<keyword evidence="1" id="KW-0472">Membrane</keyword>
<accession>A0A1J3F6U1</accession>
<evidence type="ECO:0000313" key="2">
    <source>
        <dbReference type="EMBL" id="JAU37332.1"/>
    </source>
</evidence>
<reference evidence="2" key="1">
    <citation type="submission" date="2016-07" db="EMBL/GenBank/DDBJ databases">
        <title>De novo transcriptome assembly of four accessions of the metal hyperaccumulator plant Noccaea caerulescens.</title>
        <authorList>
            <person name="Blande D."/>
            <person name="Halimaa P."/>
            <person name="Tervahauta A.I."/>
            <person name="Aarts M.G."/>
            <person name="Karenlampi S.O."/>
        </authorList>
    </citation>
    <scope>NUCLEOTIDE SEQUENCE</scope>
</reference>